<dbReference type="Proteomes" id="UP000231098">
    <property type="component" value="Unassembled WGS sequence"/>
</dbReference>
<protein>
    <submittedName>
        <fullName evidence="1">Uncharacterized protein</fullName>
    </submittedName>
</protein>
<organism evidence="1 2">
    <name type="scientific">candidate division WWE3 bacterium CG08_land_8_20_14_0_20_41_15</name>
    <dbReference type="NCBI Taxonomy" id="1975086"/>
    <lineage>
        <taxon>Bacteria</taxon>
        <taxon>Katanobacteria</taxon>
    </lineage>
</organism>
<reference evidence="2" key="1">
    <citation type="submission" date="2017-09" db="EMBL/GenBank/DDBJ databases">
        <title>Depth-based differentiation of microbial function through sediment-hosted aquifers and enrichment of novel symbionts in the deep terrestrial subsurface.</title>
        <authorList>
            <person name="Probst A.J."/>
            <person name="Ladd B."/>
            <person name="Jarett J.K."/>
            <person name="Geller-Mcgrath D.E."/>
            <person name="Sieber C.M.K."/>
            <person name="Emerson J.B."/>
            <person name="Anantharaman K."/>
            <person name="Thomas B.C."/>
            <person name="Malmstrom R."/>
            <person name="Stieglmeier M."/>
            <person name="Klingl A."/>
            <person name="Woyke T."/>
            <person name="Ryan C.M."/>
            <person name="Banfield J.F."/>
        </authorList>
    </citation>
    <scope>NUCLEOTIDE SEQUENCE [LARGE SCALE GENOMIC DNA]</scope>
</reference>
<accession>A0A2H0XAI0</accession>
<proteinExistence type="predicted"/>
<dbReference type="AlphaFoldDB" id="A0A2H0XAI0"/>
<comment type="caution">
    <text evidence="1">The sequence shown here is derived from an EMBL/GenBank/DDBJ whole genome shotgun (WGS) entry which is preliminary data.</text>
</comment>
<name>A0A2H0XAI0_UNCKA</name>
<sequence length="63" mass="7552">MKKSCQEGIEMEDYLLFVIKLYNLLEQAIFAKQQRLPFSEYRLVLTNQELVRIDFLLISLARK</sequence>
<evidence type="ECO:0000313" key="2">
    <source>
        <dbReference type="Proteomes" id="UP000231098"/>
    </source>
</evidence>
<gene>
    <name evidence="1" type="ORF">COT51_00045</name>
</gene>
<evidence type="ECO:0000313" key="1">
    <source>
        <dbReference type="EMBL" id="PIS21950.1"/>
    </source>
</evidence>
<dbReference type="EMBL" id="PEYV01000001">
    <property type="protein sequence ID" value="PIS21950.1"/>
    <property type="molecule type" value="Genomic_DNA"/>
</dbReference>